<dbReference type="EMBL" id="JAYMYS010000007">
    <property type="protein sequence ID" value="KAK7387174.1"/>
    <property type="molecule type" value="Genomic_DNA"/>
</dbReference>
<organism evidence="3 4">
    <name type="scientific">Psophocarpus tetragonolobus</name>
    <name type="common">Winged bean</name>
    <name type="synonym">Dolichos tetragonolobus</name>
    <dbReference type="NCBI Taxonomy" id="3891"/>
    <lineage>
        <taxon>Eukaryota</taxon>
        <taxon>Viridiplantae</taxon>
        <taxon>Streptophyta</taxon>
        <taxon>Embryophyta</taxon>
        <taxon>Tracheophyta</taxon>
        <taxon>Spermatophyta</taxon>
        <taxon>Magnoliopsida</taxon>
        <taxon>eudicotyledons</taxon>
        <taxon>Gunneridae</taxon>
        <taxon>Pentapetalae</taxon>
        <taxon>rosids</taxon>
        <taxon>fabids</taxon>
        <taxon>Fabales</taxon>
        <taxon>Fabaceae</taxon>
        <taxon>Papilionoideae</taxon>
        <taxon>50 kb inversion clade</taxon>
        <taxon>NPAAA clade</taxon>
        <taxon>indigoferoid/millettioid clade</taxon>
        <taxon>Phaseoleae</taxon>
        <taxon>Psophocarpus</taxon>
    </lineage>
</organism>
<accession>A0AAN9S3S8</accession>
<gene>
    <name evidence="3" type="ORF">VNO78_27740</name>
</gene>
<protein>
    <submittedName>
        <fullName evidence="3">Uncharacterized protein</fullName>
    </submittedName>
</protein>
<keyword evidence="2" id="KW-0732">Signal</keyword>
<name>A0AAN9S3S8_PSOTE</name>
<comment type="caution">
    <text evidence="3">The sequence shown here is derived from an EMBL/GenBank/DDBJ whole genome shotgun (WGS) entry which is preliminary data.</text>
</comment>
<feature type="signal peptide" evidence="2">
    <location>
        <begin position="1"/>
        <end position="25"/>
    </location>
</feature>
<keyword evidence="4" id="KW-1185">Reference proteome</keyword>
<keyword evidence="1" id="KW-0472">Membrane</keyword>
<evidence type="ECO:0000256" key="1">
    <source>
        <dbReference type="SAM" id="Phobius"/>
    </source>
</evidence>
<dbReference type="AlphaFoldDB" id="A0AAN9S3S8"/>
<dbReference type="Proteomes" id="UP001386955">
    <property type="component" value="Unassembled WGS sequence"/>
</dbReference>
<sequence length="139" mass="15061">MFPTKFLLALTIWLSVSNFASKASGDDATKSPITCLNCSKCEYPCQQQPSPPVTYATPPPPPPYGYSIYGAPPPPKEKDSSKCPPAASVQCCTPPAPYYFAPPNPYTPVPYDQAPHSASMLLPVLIPLMMLFSSLIFLF</sequence>
<proteinExistence type="predicted"/>
<feature type="chain" id="PRO_5042951171" evidence="2">
    <location>
        <begin position="26"/>
        <end position="139"/>
    </location>
</feature>
<keyword evidence="1" id="KW-1133">Transmembrane helix</keyword>
<evidence type="ECO:0000256" key="2">
    <source>
        <dbReference type="SAM" id="SignalP"/>
    </source>
</evidence>
<keyword evidence="1" id="KW-0812">Transmembrane</keyword>
<reference evidence="3 4" key="1">
    <citation type="submission" date="2024-01" db="EMBL/GenBank/DDBJ databases">
        <title>The genomes of 5 underutilized Papilionoideae crops provide insights into root nodulation and disease resistanc.</title>
        <authorList>
            <person name="Jiang F."/>
        </authorList>
    </citation>
    <scope>NUCLEOTIDE SEQUENCE [LARGE SCALE GENOMIC DNA]</scope>
    <source>
        <strain evidence="3">DUOXIRENSHENG_FW03</strain>
        <tissue evidence="3">Leaves</tissue>
    </source>
</reference>
<evidence type="ECO:0000313" key="3">
    <source>
        <dbReference type="EMBL" id="KAK7387174.1"/>
    </source>
</evidence>
<feature type="transmembrane region" description="Helical" evidence="1">
    <location>
        <begin position="120"/>
        <end position="138"/>
    </location>
</feature>
<evidence type="ECO:0000313" key="4">
    <source>
        <dbReference type="Proteomes" id="UP001386955"/>
    </source>
</evidence>